<dbReference type="EMBL" id="LWQT01000043">
    <property type="protein sequence ID" value="OAN52725.1"/>
    <property type="molecule type" value="Genomic_DNA"/>
</dbReference>
<reference evidence="1 2" key="1">
    <citation type="submission" date="2016-04" db="EMBL/GenBank/DDBJ databases">
        <title>Draft genome sequence of freshwater magnetotactic bacteria Magnetospirillum marisnigri SP-1 and Magnetospirillum moscoviense BB-1.</title>
        <authorList>
            <person name="Koziaeva V."/>
            <person name="Dziuba M.V."/>
            <person name="Ivanov T.M."/>
            <person name="Kuznetsov B."/>
            <person name="Grouzdev D.S."/>
        </authorList>
    </citation>
    <scope>NUCLEOTIDE SEQUENCE [LARGE SCALE GENOMIC DNA]</scope>
    <source>
        <strain evidence="1 2">SP-1</strain>
    </source>
</reference>
<evidence type="ECO:0000313" key="2">
    <source>
        <dbReference type="Proteomes" id="UP000078428"/>
    </source>
</evidence>
<dbReference type="STRING" id="1285242.A6A04_15605"/>
<accession>A0A178MV22</accession>
<dbReference type="AlphaFoldDB" id="A0A178MV22"/>
<comment type="caution">
    <text evidence="1">The sequence shown here is derived from an EMBL/GenBank/DDBJ whole genome shotgun (WGS) entry which is preliminary data.</text>
</comment>
<dbReference type="OrthoDB" id="7355975at2"/>
<keyword evidence="2" id="KW-1185">Reference proteome</keyword>
<dbReference type="Proteomes" id="UP000078428">
    <property type="component" value="Unassembled WGS sequence"/>
</dbReference>
<name>A0A178MV22_9PROT</name>
<gene>
    <name evidence="1" type="ORF">A6A04_15605</name>
</gene>
<protein>
    <submittedName>
        <fullName evidence="1">Uncharacterized protein</fullName>
    </submittedName>
</protein>
<organism evidence="1 2">
    <name type="scientific">Paramagnetospirillum marisnigri</name>
    <dbReference type="NCBI Taxonomy" id="1285242"/>
    <lineage>
        <taxon>Bacteria</taxon>
        <taxon>Pseudomonadati</taxon>
        <taxon>Pseudomonadota</taxon>
        <taxon>Alphaproteobacteria</taxon>
        <taxon>Rhodospirillales</taxon>
        <taxon>Magnetospirillaceae</taxon>
        <taxon>Paramagnetospirillum</taxon>
    </lineage>
</organism>
<dbReference type="RefSeq" id="WP_068490771.1">
    <property type="nucleotide sequence ID" value="NZ_LWQT01000043.1"/>
</dbReference>
<proteinExistence type="predicted"/>
<evidence type="ECO:0000313" key="1">
    <source>
        <dbReference type="EMBL" id="OAN52725.1"/>
    </source>
</evidence>
<sequence>MSTQDDLTVTQAVAYAVMYALDTEAGASWKAWAHIWLKGDDRSAHSAQVAAAGATTPSARHAANAARLLAEATQLQTEAAMLMSENRNAVWQLDQYDQRNAQSLNEVAESIRMSSSDGTLDTETPRAAELRAKAMREF</sequence>